<gene>
    <name evidence="1" type="ORF">LCGC14_0737280</name>
</gene>
<reference evidence="1" key="1">
    <citation type="journal article" date="2015" name="Nature">
        <title>Complex archaea that bridge the gap between prokaryotes and eukaryotes.</title>
        <authorList>
            <person name="Spang A."/>
            <person name="Saw J.H."/>
            <person name="Jorgensen S.L."/>
            <person name="Zaremba-Niedzwiedzka K."/>
            <person name="Martijn J."/>
            <person name="Lind A.E."/>
            <person name="van Eijk R."/>
            <person name="Schleper C."/>
            <person name="Guy L."/>
            <person name="Ettema T.J."/>
        </authorList>
    </citation>
    <scope>NUCLEOTIDE SEQUENCE</scope>
</reference>
<proteinExistence type="predicted"/>
<sequence length="70" mass="7731">MVIETKVETIDGIEYRLLFNDYGPAVRILDVEVFLAGSYNDGVVAIINYPSLAKAQEGFDVVTNHAREVA</sequence>
<comment type="caution">
    <text evidence="1">The sequence shown here is derived from an EMBL/GenBank/DDBJ whole genome shotgun (WGS) entry which is preliminary data.</text>
</comment>
<protein>
    <submittedName>
        <fullName evidence="1">Uncharacterized protein</fullName>
    </submittedName>
</protein>
<evidence type="ECO:0000313" key="1">
    <source>
        <dbReference type="EMBL" id="KKN40065.1"/>
    </source>
</evidence>
<dbReference type="AlphaFoldDB" id="A0A0F9Q7T5"/>
<dbReference type="EMBL" id="LAZR01001728">
    <property type="protein sequence ID" value="KKN40065.1"/>
    <property type="molecule type" value="Genomic_DNA"/>
</dbReference>
<organism evidence="1">
    <name type="scientific">marine sediment metagenome</name>
    <dbReference type="NCBI Taxonomy" id="412755"/>
    <lineage>
        <taxon>unclassified sequences</taxon>
        <taxon>metagenomes</taxon>
        <taxon>ecological metagenomes</taxon>
    </lineage>
</organism>
<accession>A0A0F9Q7T5</accession>
<name>A0A0F9Q7T5_9ZZZZ</name>